<evidence type="ECO:0000313" key="6">
    <source>
        <dbReference type="Proteomes" id="UP001597362"/>
    </source>
</evidence>
<comment type="caution">
    <text evidence="5">The sequence shown here is derived from an EMBL/GenBank/DDBJ whole genome shotgun (WGS) entry which is preliminary data.</text>
</comment>
<dbReference type="InterPro" id="IPR018060">
    <property type="entry name" value="HTH_AraC"/>
</dbReference>
<gene>
    <name evidence="5" type="ORF">ACFSJH_15225</name>
</gene>
<dbReference type="Pfam" id="PF12833">
    <property type="entry name" value="HTH_18"/>
    <property type="match status" value="1"/>
</dbReference>
<evidence type="ECO:0000256" key="3">
    <source>
        <dbReference type="ARBA" id="ARBA00023163"/>
    </source>
</evidence>
<dbReference type="PANTHER" id="PTHR43280:SF10">
    <property type="entry name" value="REGULATORY PROTEIN POCR"/>
    <property type="match status" value="1"/>
</dbReference>
<dbReference type="Gene3D" id="1.10.10.60">
    <property type="entry name" value="Homeodomain-like"/>
    <property type="match status" value="2"/>
</dbReference>
<sequence length="177" mass="20661">MVHHTTVVTATAVCDNFNGIAKAYRCAIAAIKKEVNMHYCELVVQNIFLDADKDRKTTCRKVEKELLMQNVLRYVEQHYLNLDLIVDYVGRIFNYKPSYLSQLLREHTGKPLLEYIHICRIEHAKKTMEQHFSLSIYDIATKSGYIDMNSFYRVFKKYVGISPGQYRSLHGMKDSNK</sequence>
<proteinExistence type="predicted"/>
<dbReference type="EMBL" id="JBHUHO010000033">
    <property type="protein sequence ID" value="MFD2117081.1"/>
    <property type="molecule type" value="Genomic_DNA"/>
</dbReference>
<protein>
    <submittedName>
        <fullName evidence="5">Helix-turn-helix domain-containing protein</fullName>
    </submittedName>
</protein>
<dbReference type="PROSITE" id="PS00041">
    <property type="entry name" value="HTH_ARAC_FAMILY_1"/>
    <property type="match status" value="1"/>
</dbReference>
<keyword evidence="3" id="KW-0804">Transcription</keyword>
<evidence type="ECO:0000256" key="2">
    <source>
        <dbReference type="ARBA" id="ARBA00023125"/>
    </source>
</evidence>
<keyword evidence="2" id="KW-0238">DNA-binding</keyword>
<keyword evidence="6" id="KW-1185">Reference proteome</keyword>
<accession>A0ABW4YN08</accession>
<evidence type="ECO:0000259" key="4">
    <source>
        <dbReference type="PROSITE" id="PS01124"/>
    </source>
</evidence>
<dbReference type="RefSeq" id="WP_377773879.1">
    <property type="nucleotide sequence ID" value="NZ_JBHUHO010000033.1"/>
</dbReference>
<organism evidence="5 6">
    <name type="scientific">Paenibacillus yanchengensis</name>
    <dbReference type="NCBI Taxonomy" id="2035833"/>
    <lineage>
        <taxon>Bacteria</taxon>
        <taxon>Bacillati</taxon>
        <taxon>Bacillota</taxon>
        <taxon>Bacilli</taxon>
        <taxon>Bacillales</taxon>
        <taxon>Paenibacillaceae</taxon>
        <taxon>Paenibacillus</taxon>
    </lineage>
</organism>
<dbReference type="SMART" id="SM00342">
    <property type="entry name" value="HTH_ARAC"/>
    <property type="match status" value="1"/>
</dbReference>
<dbReference type="Proteomes" id="UP001597362">
    <property type="component" value="Unassembled WGS sequence"/>
</dbReference>
<evidence type="ECO:0000313" key="5">
    <source>
        <dbReference type="EMBL" id="MFD2117081.1"/>
    </source>
</evidence>
<dbReference type="PANTHER" id="PTHR43280">
    <property type="entry name" value="ARAC-FAMILY TRANSCRIPTIONAL REGULATOR"/>
    <property type="match status" value="1"/>
</dbReference>
<dbReference type="PRINTS" id="PR00032">
    <property type="entry name" value="HTHARAC"/>
</dbReference>
<reference evidence="6" key="1">
    <citation type="journal article" date="2019" name="Int. J. Syst. Evol. Microbiol.">
        <title>The Global Catalogue of Microorganisms (GCM) 10K type strain sequencing project: providing services to taxonomists for standard genome sequencing and annotation.</title>
        <authorList>
            <consortium name="The Broad Institute Genomics Platform"/>
            <consortium name="The Broad Institute Genome Sequencing Center for Infectious Disease"/>
            <person name="Wu L."/>
            <person name="Ma J."/>
        </authorList>
    </citation>
    <scope>NUCLEOTIDE SEQUENCE [LARGE SCALE GENOMIC DNA]</scope>
    <source>
        <strain evidence="6">GH52</strain>
    </source>
</reference>
<feature type="domain" description="HTH araC/xylS-type" evidence="4">
    <location>
        <begin position="69"/>
        <end position="169"/>
    </location>
</feature>
<dbReference type="SUPFAM" id="SSF46689">
    <property type="entry name" value="Homeodomain-like"/>
    <property type="match status" value="1"/>
</dbReference>
<keyword evidence="1" id="KW-0805">Transcription regulation</keyword>
<dbReference type="InterPro" id="IPR020449">
    <property type="entry name" value="Tscrpt_reg_AraC-type_HTH"/>
</dbReference>
<evidence type="ECO:0000256" key="1">
    <source>
        <dbReference type="ARBA" id="ARBA00023015"/>
    </source>
</evidence>
<dbReference type="InterPro" id="IPR009057">
    <property type="entry name" value="Homeodomain-like_sf"/>
</dbReference>
<dbReference type="PROSITE" id="PS01124">
    <property type="entry name" value="HTH_ARAC_FAMILY_2"/>
    <property type="match status" value="1"/>
</dbReference>
<name>A0ABW4YN08_9BACL</name>
<dbReference type="InterPro" id="IPR018062">
    <property type="entry name" value="HTH_AraC-typ_CS"/>
</dbReference>